<dbReference type="Proteomes" id="UP001595824">
    <property type="component" value="Unassembled WGS sequence"/>
</dbReference>
<feature type="region of interest" description="Disordered" evidence="1">
    <location>
        <begin position="1"/>
        <end position="21"/>
    </location>
</feature>
<evidence type="ECO:0000313" key="3">
    <source>
        <dbReference type="Proteomes" id="UP001595824"/>
    </source>
</evidence>
<evidence type="ECO:0000256" key="1">
    <source>
        <dbReference type="SAM" id="MobiDB-lite"/>
    </source>
</evidence>
<evidence type="ECO:0000313" key="2">
    <source>
        <dbReference type="EMBL" id="MFC4333386.1"/>
    </source>
</evidence>
<feature type="compositionally biased region" description="Low complexity" evidence="1">
    <location>
        <begin position="133"/>
        <end position="154"/>
    </location>
</feature>
<comment type="caution">
    <text evidence="2">The sequence shown here is derived from an EMBL/GenBank/DDBJ whole genome shotgun (WGS) entry which is preliminary data.</text>
</comment>
<feature type="compositionally biased region" description="Basic residues" evidence="1">
    <location>
        <begin position="9"/>
        <end position="21"/>
    </location>
</feature>
<dbReference type="RefSeq" id="WP_381744715.1">
    <property type="nucleotide sequence ID" value="NZ_JBHSDP010000031.1"/>
</dbReference>
<feature type="region of interest" description="Disordered" evidence="1">
    <location>
        <begin position="114"/>
        <end position="156"/>
    </location>
</feature>
<proteinExistence type="predicted"/>
<protein>
    <submittedName>
        <fullName evidence="2">Uncharacterized protein</fullName>
    </submittedName>
</protein>
<name>A0ABV8TSP0_9ACTN</name>
<organism evidence="2 3">
    <name type="scientific">Streptomyces andamanensis</name>
    <dbReference type="NCBI Taxonomy" id="1565035"/>
    <lineage>
        <taxon>Bacteria</taxon>
        <taxon>Bacillati</taxon>
        <taxon>Actinomycetota</taxon>
        <taxon>Actinomycetes</taxon>
        <taxon>Kitasatosporales</taxon>
        <taxon>Streptomycetaceae</taxon>
        <taxon>Streptomyces</taxon>
    </lineage>
</organism>
<gene>
    <name evidence="2" type="ORF">ACFPC0_37625</name>
</gene>
<keyword evidence="3" id="KW-1185">Reference proteome</keyword>
<reference evidence="3" key="1">
    <citation type="journal article" date="2019" name="Int. J. Syst. Evol. Microbiol.">
        <title>The Global Catalogue of Microorganisms (GCM) 10K type strain sequencing project: providing services to taxonomists for standard genome sequencing and annotation.</title>
        <authorList>
            <consortium name="The Broad Institute Genomics Platform"/>
            <consortium name="The Broad Institute Genome Sequencing Center for Infectious Disease"/>
            <person name="Wu L."/>
            <person name="Ma J."/>
        </authorList>
    </citation>
    <scope>NUCLEOTIDE SEQUENCE [LARGE SCALE GENOMIC DNA]</scope>
    <source>
        <strain evidence="3">PCU 347</strain>
    </source>
</reference>
<accession>A0ABV8TSP0</accession>
<dbReference type="EMBL" id="JBHSDP010000031">
    <property type="protein sequence ID" value="MFC4333386.1"/>
    <property type="molecule type" value="Genomic_DNA"/>
</dbReference>
<sequence>MPKTTARSPHSRPHSRTRSRFRPRALAAGALAGAVALVGLAGALPASAAQPGAPSFSSVSAPSSVAVPTDFRDCPALPAGADPAAWRCEVHAAAPRLSMGGLAVTLAPITMTHAEGPLPDGTPGQVWGAMHSAATPVPGGPTGTAQAGPAPLTGLSLQPEYGGRSDFYTGRFSLRFRLVSPLLPRSCVIGADAPVDFALKRPSPSEWLSTNPPVIRFSAYDDTFAAPAPGHCGPLTRILGRRLGLPAPTGNLMSYDAIYTFRTYDTLPAR</sequence>